<organism evidence="7 8">
    <name type="scientific">Anditalea andensis</name>
    <dbReference type="NCBI Taxonomy" id="1048983"/>
    <lineage>
        <taxon>Bacteria</taxon>
        <taxon>Pseudomonadati</taxon>
        <taxon>Bacteroidota</taxon>
        <taxon>Cytophagia</taxon>
        <taxon>Cytophagales</taxon>
        <taxon>Cytophagaceae</taxon>
        <taxon>Anditalea</taxon>
    </lineage>
</organism>
<dbReference type="SUPFAM" id="SSF57802">
    <property type="entry name" value="Rubredoxin-like"/>
    <property type="match status" value="1"/>
</dbReference>
<dbReference type="Proteomes" id="UP000027821">
    <property type="component" value="Unassembled WGS sequence"/>
</dbReference>
<dbReference type="PROSITE" id="PS50903">
    <property type="entry name" value="RUBREDOXIN_LIKE"/>
    <property type="match status" value="1"/>
</dbReference>
<dbReference type="GO" id="GO:0043448">
    <property type="term" value="P:alkane catabolic process"/>
    <property type="evidence" value="ECO:0007669"/>
    <property type="project" value="TreeGrafter"/>
</dbReference>
<gene>
    <name evidence="7" type="ORF">EL17_16330</name>
</gene>
<dbReference type="GO" id="GO:0009055">
    <property type="term" value="F:electron transfer activity"/>
    <property type="evidence" value="ECO:0007669"/>
    <property type="project" value="TreeGrafter"/>
</dbReference>
<sequence>MIKTAIKPSSTHFKKSDLVRVFVKGGIISPGDFQKIIHTANELGTSYIHLGSRQDILFPLKNKNLKVLEDTFESIQTDFDTDGEEFHNIVSSYTALDVMPTTHWLASHIYHYILDTFDYKPQLKVNITDPVQSLVPLFTGNINFVASTHDNFWYLYLRFSEIDNKPWCAPELIFGYDLAKVAKAIEELNPLQGKYTYTEIYTKAVKNLTLNTQALTHDLTYPEGHTPYYEGMNRIAGGKYWLGLYWRNNKFSINFLKALCQLCLETNIGKLSLTPWKSLIVRGITEKDRMSWEKLLGKYGINIRHSSLELNWHLPVLDEEALEIKNYLVRALDKQDISTYGLSFSVKIRHMVLFTSIVIEKNPSTDDKQQDTFNILYSKDFLPNLSEYYHYVKEVTLETIPPLLIELSYKYYDQLDTNRHDISEPIVGFKPVEHKKYQCSSCMTIYDENVGDPSSDVAPGTSFQKLHNSYTCPVCESPKSAYRLI</sequence>
<comment type="cofactor">
    <cofactor evidence="1">
        <name>Fe(3+)</name>
        <dbReference type="ChEBI" id="CHEBI:29034"/>
    </cofactor>
</comment>
<evidence type="ECO:0000313" key="8">
    <source>
        <dbReference type="Proteomes" id="UP000027821"/>
    </source>
</evidence>
<dbReference type="GO" id="GO:0005506">
    <property type="term" value="F:iron ion binding"/>
    <property type="evidence" value="ECO:0007669"/>
    <property type="project" value="InterPro"/>
</dbReference>
<comment type="caution">
    <text evidence="7">The sequence shown here is derived from an EMBL/GenBank/DDBJ whole genome shotgun (WGS) entry which is preliminary data.</text>
</comment>
<dbReference type="AlphaFoldDB" id="A0A074KVN0"/>
<dbReference type="RefSeq" id="WP_051720068.1">
    <property type="nucleotide sequence ID" value="NZ_JMIH01000024.1"/>
</dbReference>
<accession>A0A074KVN0</accession>
<evidence type="ECO:0000256" key="5">
    <source>
        <dbReference type="ARBA" id="ARBA00023004"/>
    </source>
</evidence>
<dbReference type="SUPFAM" id="SSF55124">
    <property type="entry name" value="Nitrite/Sulfite reductase N-terminal domain-like"/>
    <property type="match status" value="2"/>
</dbReference>
<dbReference type="eggNOG" id="COG0155">
    <property type="taxonomic scope" value="Bacteria"/>
</dbReference>
<dbReference type="STRING" id="1048983.EL17_16330"/>
<dbReference type="InterPro" id="IPR024934">
    <property type="entry name" value="Rubredoxin-like_dom"/>
</dbReference>
<dbReference type="OrthoDB" id="9758182at2"/>
<dbReference type="InterPro" id="IPR036136">
    <property type="entry name" value="Nit/Sulf_reduc_fer-like_dom_sf"/>
</dbReference>
<keyword evidence="3" id="KW-0479">Metal-binding</keyword>
<evidence type="ECO:0000313" key="7">
    <source>
        <dbReference type="EMBL" id="KEO72315.1"/>
    </source>
</evidence>
<dbReference type="CDD" id="cd00730">
    <property type="entry name" value="rubredoxin"/>
    <property type="match status" value="1"/>
</dbReference>
<evidence type="ECO:0000259" key="6">
    <source>
        <dbReference type="PROSITE" id="PS50903"/>
    </source>
</evidence>
<dbReference type="GO" id="GO:0016491">
    <property type="term" value="F:oxidoreductase activity"/>
    <property type="evidence" value="ECO:0007669"/>
    <property type="project" value="InterPro"/>
</dbReference>
<keyword evidence="8" id="KW-1185">Reference proteome</keyword>
<dbReference type="PANTHER" id="PTHR47627:SF1">
    <property type="entry name" value="RUBREDOXIN-1-RELATED"/>
    <property type="match status" value="1"/>
</dbReference>
<evidence type="ECO:0000256" key="1">
    <source>
        <dbReference type="ARBA" id="ARBA00001965"/>
    </source>
</evidence>
<dbReference type="InterPro" id="IPR024935">
    <property type="entry name" value="Rubredoxin_dom"/>
</dbReference>
<feature type="domain" description="Rubredoxin-like" evidence="6">
    <location>
        <begin position="434"/>
        <end position="485"/>
    </location>
</feature>
<evidence type="ECO:0000256" key="4">
    <source>
        <dbReference type="ARBA" id="ARBA00022982"/>
    </source>
</evidence>
<keyword evidence="2" id="KW-0813">Transport</keyword>
<name>A0A074KVN0_9BACT</name>
<reference evidence="7 8" key="1">
    <citation type="submission" date="2014-04" db="EMBL/GenBank/DDBJ databases">
        <title>Characterization and application of a salt tolerant electro-active bacterium.</title>
        <authorList>
            <person name="Yang L."/>
            <person name="Wei S."/>
            <person name="Tay Q.X.M."/>
        </authorList>
    </citation>
    <scope>NUCLEOTIDE SEQUENCE [LARGE SCALE GENOMIC DNA]</scope>
    <source>
        <strain evidence="7 8">LY1</strain>
    </source>
</reference>
<dbReference type="Pfam" id="PF00301">
    <property type="entry name" value="Rubredoxin"/>
    <property type="match status" value="1"/>
</dbReference>
<keyword evidence="5" id="KW-0408">Iron</keyword>
<dbReference type="EMBL" id="JMIH01000024">
    <property type="protein sequence ID" value="KEO72315.1"/>
    <property type="molecule type" value="Genomic_DNA"/>
</dbReference>
<keyword evidence="4" id="KW-0249">Electron transport</keyword>
<evidence type="ECO:0000256" key="3">
    <source>
        <dbReference type="ARBA" id="ARBA00022723"/>
    </source>
</evidence>
<dbReference type="Gene3D" id="2.20.28.10">
    <property type="match status" value="1"/>
</dbReference>
<protein>
    <submittedName>
        <fullName evidence="7">Rubredoxin</fullName>
    </submittedName>
</protein>
<dbReference type="eggNOG" id="COG1773">
    <property type="taxonomic scope" value="Bacteria"/>
</dbReference>
<evidence type="ECO:0000256" key="2">
    <source>
        <dbReference type="ARBA" id="ARBA00022448"/>
    </source>
</evidence>
<proteinExistence type="predicted"/>
<dbReference type="InterPro" id="IPR050526">
    <property type="entry name" value="Rubredoxin_ET"/>
</dbReference>
<dbReference type="PANTHER" id="PTHR47627">
    <property type="entry name" value="RUBREDOXIN"/>
    <property type="match status" value="1"/>
</dbReference>